<comment type="caution">
    <text evidence="2">The sequence shown here is derived from an EMBL/GenBank/DDBJ whole genome shotgun (WGS) entry which is preliminary data.</text>
</comment>
<evidence type="ECO:0000313" key="3">
    <source>
        <dbReference type="Proteomes" id="UP000233491"/>
    </source>
</evidence>
<keyword evidence="1" id="KW-0472">Membrane</keyword>
<organism evidence="2 3">
    <name type="scientific">Pleomorphomonas diazotrophica</name>
    <dbReference type="NCBI Taxonomy" id="1166257"/>
    <lineage>
        <taxon>Bacteria</taxon>
        <taxon>Pseudomonadati</taxon>
        <taxon>Pseudomonadota</taxon>
        <taxon>Alphaproteobacteria</taxon>
        <taxon>Hyphomicrobiales</taxon>
        <taxon>Pleomorphomonadaceae</taxon>
        <taxon>Pleomorphomonas</taxon>
    </lineage>
</organism>
<feature type="transmembrane region" description="Helical" evidence="1">
    <location>
        <begin position="65"/>
        <end position="87"/>
    </location>
</feature>
<protein>
    <recommendedName>
        <fullName evidence="4">YcxB-like protein domain-containing protein</fullName>
    </recommendedName>
</protein>
<dbReference type="Proteomes" id="UP000233491">
    <property type="component" value="Unassembled WGS sequence"/>
</dbReference>
<accession>A0A1I4T5I9</accession>
<gene>
    <name evidence="2" type="ORF">CXZ10_09240</name>
</gene>
<evidence type="ECO:0000256" key="1">
    <source>
        <dbReference type="SAM" id="Phobius"/>
    </source>
</evidence>
<keyword evidence="3" id="KW-1185">Reference proteome</keyword>
<feature type="transmembrane region" description="Helical" evidence="1">
    <location>
        <begin position="43"/>
        <end position="59"/>
    </location>
</feature>
<dbReference type="EMBL" id="PJNW01000005">
    <property type="protein sequence ID" value="PKR89545.1"/>
    <property type="molecule type" value="Genomic_DNA"/>
</dbReference>
<dbReference type="OrthoDB" id="8447858at2"/>
<evidence type="ECO:0000313" key="2">
    <source>
        <dbReference type="EMBL" id="PKR89545.1"/>
    </source>
</evidence>
<sequence>MTDTADLAPDVPTTRRFVFTTTEADALALEALLKPADRGWRSFLGYILALPPLVIVSWLTRDAEWPVWFAAFGLCGLAAWQLARLVLKTERSRAARRHPVGAGRIEFAGGRLEGTIGGVAVDIPTMSGRRVETDVGHLFVVAGEGPALILPLSAFADRSDLTAFAAKLKG</sequence>
<keyword evidence="1" id="KW-0812">Transmembrane</keyword>
<dbReference type="RefSeq" id="WP_101288853.1">
    <property type="nucleotide sequence ID" value="NZ_FOUQ01000005.1"/>
</dbReference>
<proteinExistence type="predicted"/>
<keyword evidence="1" id="KW-1133">Transmembrane helix</keyword>
<name>A0A1I4T5I9_9HYPH</name>
<evidence type="ECO:0008006" key="4">
    <source>
        <dbReference type="Google" id="ProtNLM"/>
    </source>
</evidence>
<reference evidence="2 3" key="1">
    <citation type="submission" date="2017-12" db="EMBL/GenBank/DDBJ databases">
        <title>Anaerobic carbon monoxide metabolism by Pleomorphomonas carboxyditropha sp. nov., a new mesophilic hydrogenogenic carboxidotroph.</title>
        <authorList>
            <person name="Esquivel-Elizondo S."/>
            <person name="Krajmalnik-Brown R."/>
        </authorList>
    </citation>
    <scope>NUCLEOTIDE SEQUENCE [LARGE SCALE GENOMIC DNA]</scope>
    <source>
        <strain evidence="2 3">R5-392</strain>
    </source>
</reference>
<dbReference type="AlphaFoldDB" id="A0A1I4T5I9"/>